<reference evidence="2" key="1">
    <citation type="submission" date="2021-02" db="EMBL/GenBank/DDBJ databases">
        <title>Psilocybe cubensis genome.</title>
        <authorList>
            <person name="Mckernan K.J."/>
            <person name="Crawford S."/>
            <person name="Trippe A."/>
            <person name="Kane L.T."/>
            <person name="Mclaughlin S."/>
        </authorList>
    </citation>
    <scope>NUCLEOTIDE SEQUENCE [LARGE SCALE GENOMIC DNA]</scope>
    <source>
        <strain evidence="2">MGC-MH-2018</strain>
    </source>
</reference>
<feature type="region of interest" description="Disordered" evidence="1">
    <location>
        <begin position="202"/>
        <end position="281"/>
    </location>
</feature>
<feature type="compositionally biased region" description="Low complexity" evidence="1">
    <location>
        <begin position="177"/>
        <end position="189"/>
    </location>
</feature>
<accession>A0A8H7Y0C7</accession>
<feature type="region of interest" description="Disordered" evidence="1">
    <location>
        <begin position="1"/>
        <end position="37"/>
    </location>
</feature>
<feature type="compositionally biased region" description="Low complexity" evidence="1">
    <location>
        <begin position="238"/>
        <end position="262"/>
    </location>
</feature>
<evidence type="ECO:0000313" key="2">
    <source>
        <dbReference type="EMBL" id="KAG5168704.1"/>
    </source>
</evidence>
<name>A0A8H7Y0C7_PSICU</name>
<dbReference type="AlphaFoldDB" id="A0A8H7Y0C7"/>
<feature type="region of interest" description="Disordered" evidence="1">
    <location>
        <begin position="156"/>
        <end position="189"/>
    </location>
</feature>
<dbReference type="EMBL" id="JAFIQS010000005">
    <property type="protein sequence ID" value="KAG5168704.1"/>
    <property type="molecule type" value="Genomic_DNA"/>
</dbReference>
<dbReference type="OrthoDB" id="5392716at2759"/>
<sequence length="493" mass="53277">MTTNAVASSSKQPSAPAAPKPKRPPHNISGKNQYKDRPLLDDPHVAELLNAYHLKGITDNRLISNLLLEEHGVTLGERSVYRRKKMLGLWASKHTTKELSEAVKRQLVAAQMAKDPTGKLGARLVKQRVFEDTGLHLTRDYIRAEMRRVDPVAHAARGPSHILSKRLQRPAVSENASTSTSTSVPSNTITSNLVQSSNATIIPSGAQGQSQGSNAVDANQQSSTPRVRAPRRSRARATEASSLPTAVAPSDAAASTSSPPQSYTRNEPGIPSGNPLSSTSQTLHTFHSRSAYPSSYNAQVANSSTSDGQQVLHSQQLLQISTTLPQPSSSSLQDALNATESGYNHWPNSFDSEDGQFSPTGPGLLPNESSHTAGMPNITGTRPQTPRAYPEPSHHLSIPPVGTTQRNMDTGNRPAVMKDIARAVQESTPKMHELKHFIESLQLEDDGLSEDVDAETYDIILKGMETAALLERQLSKVVALARRSRLPVDRDVA</sequence>
<evidence type="ECO:0008006" key="3">
    <source>
        <dbReference type="Google" id="ProtNLM"/>
    </source>
</evidence>
<proteinExistence type="predicted"/>
<feature type="compositionally biased region" description="Polar residues" evidence="1">
    <location>
        <begin position="202"/>
        <end position="221"/>
    </location>
</feature>
<protein>
    <recommendedName>
        <fullName evidence="3">Clr5 domain-containing protein</fullName>
    </recommendedName>
</protein>
<gene>
    <name evidence="2" type="ORF">JR316_005256</name>
</gene>
<comment type="caution">
    <text evidence="2">The sequence shown here is derived from an EMBL/GenBank/DDBJ whole genome shotgun (WGS) entry which is preliminary data.</text>
</comment>
<evidence type="ECO:0000256" key="1">
    <source>
        <dbReference type="SAM" id="MobiDB-lite"/>
    </source>
</evidence>
<feature type="compositionally biased region" description="Low complexity" evidence="1">
    <location>
        <begin position="7"/>
        <end position="17"/>
    </location>
</feature>
<organism evidence="2">
    <name type="scientific">Psilocybe cubensis</name>
    <name type="common">Psychedelic mushroom</name>
    <name type="synonym">Stropharia cubensis</name>
    <dbReference type="NCBI Taxonomy" id="181762"/>
    <lineage>
        <taxon>Eukaryota</taxon>
        <taxon>Fungi</taxon>
        <taxon>Dikarya</taxon>
        <taxon>Basidiomycota</taxon>
        <taxon>Agaricomycotina</taxon>
        <taxon>Agaricomycetes</taxon>
        <taxon>Agaricomycetidae</taxon>
        <taxon>Agaricales</taxon>
        <taxon>Agaricineae</taxon>
        <taxon>Strophariaceae</taxon>
        <taxon>Psilocybe</taxon>
    </lineage>
</organism>
<feature type="compositionally biased region" description="Polar residues" evidence="1">
    <location>
        <begin position="368"/>
        <end position="384"/>
    </location>
</feature>
<feature type="region of interest" description="Disordered" evidence="1">
    <location>
        <begin position="368"/>
        <end position="409"/>
    </location>
</feature>